<dbReference type="HOGENOM" id="CLU_3400076_0_0_1"/>
<protein>
    <submittedName>
        <fullName evidence="1">Uncharacterized protein</fullName>
    </submittedName>
</protein>
<dbReference type="AlphaFoldDB" id="K4A3P1"/>
<dbReference type="InParanoid" id="K4A3P1"/>
<reference evidence="2" key="1">
    <citation type="journal article" date="2012" name="Nat. Biotechnol.">
        <title>Reference genome sequence of the model plant Setaria.</title>
        <authorList>
            <person name="Bennetzen J.L."/>
            <person name="Schmutz J."/>
            <person name="Wang H."/>
            <person name="Percifield R."/>
            <person name="Hawkins J."/>
            <person name="Pontaroli A.C."/>
            <person name="Estep M."/>
            <person name="Feng L."/>
            <person name="Vaughn J.N."/>
            <person name="Grimwood J."/>
            <person name="Jenkins J."/>
            <person name="Barry K."/>
            <person name="Lindquist E."/>
            <person name="Hellsten U."/>
            <person name="Deshpande S."/>
            <person name="Wang X."/>
            <person name="Wu X."/>
            <person name="Mitros T."/>
            <person name="Triplett J."/>
            <person name="Yang X."/>
            <person name="Ye C.Y."/>
            <person name="Mauro-Herrera M."/>
            <person name="Wang L."/>
            <person name="Li P."/>
            <person name="Sharma M."/>
            <person name="Sharma R."/>
            <person name="Ronald P.C."/>
            <person name="Panaud O."/>
            <person name="Kellogg E.A."/>
            <person name="Brutnell T.P."/>
            <person name="Doust A.N."/>
            <person name="Tuskan G.A."/>
            <person name="Rokhsar D."/>
            <person name="Devos K.M."/>
        </authorList>
    </citation>
    <scope>NUCLEOTIDE SEQUENCE [LARGE SCALE GENOMIC DNA]</scope>
    <source>
        <strain evidence="2">cv. Yugu1</strain>
    </source>
</reference>
<accession>K4A3P1</accession>
<sequence length="31" mass="3568">MQKHDSDNIIATNSFTELQLDAILFLSSQWT</sequence>
<dbReference type="Proteomes" id="UP000004995">
    <property type="component" value="Unassembled WGS sequence"/>
</dbReference>
<dbReference type="EnsemblPlants" id="KQL25462">
    <property type="protein sequence ID" value="KQL25462"/>
    <property type="gene ID" value="SETIT_033494mg"/>
</dbReference>
<name>K4A3P1_SETIT</name>
<organism evidence="1 2">
    <name type="scientific">Setaria italica</name>
    <name type="common">Foxtail millet</name>
    <name type="synonym">Panicum italicum</name>
    <dbReference type="NCBI Taxonomy" id="4555"/>
    <lineage>
        <taxon>Eukaryota</taxon>
        <taxon>Viridiplantae</taxon>
        <taxon>Streptophyta</taxon>
        <taxon>Embryophyta</taxon>
        <taxon>Tracheophyta</taxon>
        <taxon>Spermatophyta</taxon>
        <taxon>Magnoliopsida</taxon>
        <taxon>Liliopsida</taxon>
        <taxon>Poales</taxon>
        <taxon>Poaceae</taxon>
        <taxon>PACMAD clade</taxon>
        <taxon>Panicoideae</taxon>
        <taxon>Panicodae</taxon>
        <taxon>Paniceae</taxon>
        <taxon>Cenchrinae</taxon>
        <taxon>Setaria</taxon>
    </lineage>
</organism>
<proteinExistence type="predicted"/>
<evidence type="ECO:0000313" key="2">
    <source>
        <dbReference type="Proteomes" id="UP000004995"/>
    </source>
</evidence>
<keyword evidence="2" id="KW-1185">Reference proteome</keyword>
<dbReference type="Gramene" id="KQL25462">
    <property type="protein sequence ID" value="KQL25462"/>
    <property type="gene ID" value="SETIT_033494mg"/>
</dbReference>
<reference evidence="1" key="2">
    <citation type="submission" date="2018-08" db="UniProtKB">
        <authorList>
            <consortium name="EnsemblPlants"/>
        </authorList>
    </citation>
    <scope>IDENTIFICATION</scope>
    <source>
        <strain evidence="1">Yugu1</strain>
    </source>
</reference>
<dbReference type="EMBL" id="AGNK02001213">
    <property type="status" value="NOT_ANNOTATED_CDS"/>
    <property type="molecule type" value="Genomic_DNA"/>
</dbReference>
<evidence type="ECO:0000313" key="1">
    <source>
        <dbReference type="EnsemblPlants" id="KQL25462"/>
    </source>
</evidence>